<dbReference type="KEGG" id="nbe:Back2_17960"/>
<protein>
    <recommendedName>
        <fullName evidence="3">IraD/Gp25-like domain-containing protein</fullName>
    </recommendedName>
</protein>
<evidence type="ECO:0008006" key="3">
    <source>
        <dbReference type="Google" id="ProtNLM"/>
    </source>
</evidence>
<evidence type="ECO:0000313" key="2">
    <source>
        <dbReference type="Proteomes" id="UP000271573"/>
    </source>
</evidence>
<dbReference type="SUPFAM" id="SSF160719">
    <property type="entry name" value="gpW/gp25-like"/>
    <property type="match status" value="1"/>
</dbReference>
<dbReference type="EMBL" id="AP019307">
    <property type="protein sequence ID" value="BBH17509.1"/>
    <property type="molecule type" value="Genomic_DNA"/>
</dbReference>
<dbReference type="AlphaFoldDB" id="A0A3G9J3C7"/>
<dbReference type="Gene3D" id="3.10.450.40">
    <property type="match status" value="1"/>
</dbReference>
<organism evidence="1 2">
    <name type="scientific">Nocardioides baekrokdamisoli</name>
    <dbReference type="NCBI Taxonomy" id="1804624"/>
    <lineage>
        <taxon>Bacteria</taxon>
        <taxon>Bacillati</taxon>
        <taxon>Actinomycetota</taxon>
        <taxon>Actinomycetes</taxon>
        <taxon>Propionibacteriales</taxon>
        <taxon>Nocardioidaceae</taxon>
        <taxon>Nocardioides</taxon>
    </lineage>
</organism>
<accession>A0A3G9J3C7</accession>
<gene>
    <name evidence="1" type="ORF">Back2_17960</name>
</gene>
<dbReference type="Proteomes" id="UP000271573">
    <property type="component" value="Chromosome"/>
</dbReference>
<sequence>MEATVPAHLAFPLTVGAKGLRTVVQDSAADIVQSVALLLDTRPTDRRSVPDYGLPDPTFSGLGVSTLAALIDEWEPRAEPAILEQVLAGVLEVINVAPLGAAASATFAPPARAGIAFDADTIPFIGPKGSLGVGTDLDGVPYITSSDTTVFGTEADGVPYYS</sequence>
<name>A0A3G9J3C7_9ACTN</name>
<proteinExistence type="predicted"/>
<keyword evidence="2" id="KW-1185">Reference proteome</keyword>
<reference evidence="1 2" key="1">
    <citation type="submission" date="2018-11" db="EMBL/GenBank/DDBJ databases">
        <title>Complete genome sequence of Nocardioides baekrokdamisoli strain KCTC 39748.</title>
        <authorList>
            <person name="Kang S.W."/>
            <person name="Lee K.C."/>
            <person name="Kim K.K."/>
            <person name="Kim J.S."/>
            <person name="Kim D.S."/>
            <person name="Ko S.H."/>
            <person name="Yang S.H."/>
            <person name="Shin Y.K."/>
            <person name="Lee J.S."/>
        </authorList>
    </citation>
    <scope>NUCLEOTIDE SEQUENCE [LARGE SCALE GENOMIC DNA]</scope>
    <source>
        <strain evidence="1 2">KCTC 39748</strain>
    </source>
</reference>
<evidence type="ECO:0000313" key="1">
    <source>
        <dbReference type="EMBL" id="BBH17509.1"/>
    </source>
</evidence>